<proteinExistence type="predicted"/>
<dbReference type="NCBIfam" id="TIGR04183">
    <property type="entry name" value="Por_Secre_tail"/>
    <property type="match status" value="1"/>
</dbReference>
<dbReference type="SUPFAM" id="SSF52058">
    <property type="entry name" value="L domain-like"/>
    <property type="match status" value="1"/>
</dbReference>
<feature type="chain" id="PRO_5014325139" description="Secretion system C-terminal sorting domain-containing protein" evidence="2">
    <location>
        <begin position="21"/>
        <end position="316"/>
    </location>
</feature>
<organism evidence="4 5">
    <name type="scientific">Hanstruepera neustonica</name>
    <dbReference type="NCBI Taxonomy" id="1445657"/>
    <lineage>
        <taxon>Bacteria</taxon>
        <taxon>Pseudomonadati</taxon>
        <taxon>Bacteroidota</taxon>
        <taxon>Flavobacteriia</taxon>
        <taxon>Flavobacteriales</taxon>
        <taxon>Flavobacteriaceae</taxon>
        <taxon>Hanstruepera</taxon>
    </lineage>
</organism>
<accession>A0A2K1E463</accession>
<evidence type="ECO:0000256" key="2">
    <source>
        <dbReference type="SAM" id="SignalP"/>
    </source>
</evidence>
<reference evidence="4 5" key="1">
    <citation type="submission" date="2018-01" db="EMBL/GenBank/DDBJ databases">
        <title>The draft genome of Hanstruepera neustonica JCM19743.</title>
        <authorList>
            <person name="He R.-H."/>
            <person name="Du Z.-J."/>
        </authorList>
    </citation>
    <scope>NUCLEOTIDE SEQUENCE [LARGE SCALE GENOMIC DNA]</scope>
    <source>
        <strain evidence="4 5">JCM19743</strain>
    </source>
</reference>
<evidence type="ECO:0000313" key="5">
    <source>
        <dbReference type="Proteomes" id="UP000236641"/>
    </source>
</evidence>
<dbReference type="Pfam" id="PF18962">
    <property type="entry name" value="Por_Secre_tail"/>
    <property type="match status" value="1"/>
</dbReference>
<dbReference type="Gene3D" id="3.80.10.10">
    <property type="entry name" value="Ribonuclease Inhibitor"/>
    <property type="match status" value="1"/>
</dbReference>
<dbReference type="InterPro" id="IPR026444">
    <property type="entry name" value="Secre_tail"/>
</dbReference>
<sequence length="316" mass="33798">MKKTTYLLAILIAFQTLTFAQYTAIPDANFEQALITFGYDSEGTLDGQILTADANGASGSLAFAGQNISDITGIEAFINIDGLNMSYNPINVGVDLTSNTLLTSVNFEECNSLPSLTITNLTALQVLNIFGTAITTLDVSTNTALADITARNGSLTSLDLSANTNIVAVNVRNCNLSSLDMRNGNNANVTSFNSDFNSGLTCIFVDDSAEPNLGTWSIDAGSNFVENEAECATLSTTTFKAIAFDLYPNPATDRINIRSKAQNAFLEIFNITGKQVVSKNLGFGDNTINISQLKSGVYLVRLISESNIETKKLIIN</sequence>
<dbReference type="AlphaFoldDB" id="A0A2K1E463"/>
<evidence type="ECO:0000313" key="4">
    <source>
        <dbReference type="EMBL" id="PNQ75076.1"/>
    </source>
</evidence>
<feature type="domain" description="Secretion system C-terminal sorting" evidence="3">
    <location>
        <begin position="246"/>
        <end position="315"/>
    </location>
</feature>
<gene>
    <name evidence="4" type="ORF">C1T31_02775</name>
</gene>
<comment type="caution">
    <text evidence="4">The sequence shown here is derived from an EMBL/GenBank/DDBJ whole genome shotgun (WGS) entry which is preliminary data.</text>
</comment>
<dbReference type="EMBL" id="POWF01000001">
    <property type="protein sequence ID" value="PNQ75076.1"/>
    <property type="molecule type" value="Genomic_DNA"/>
</dbReference>
<protein>
    <recommendedName>
        <fullName evidence="3">Secretion system C-terminal sorting domain-containing protein</fullName>
    </recommendedName>
</protein>
<keyword evidence="5" id="KW-1185">Reference proteome</keyword>
<keyword evidence="1 2" id="KW-0732">Signal</keyword>
<evidence type="ECO:0000259" key="3">
    <source>
        <dbReference type="Pfam" id="PF18962"/>
    </source>
</evidence>
<feature type="signal peptide" evidence="2">
    <location>
        <begin position="1"/>
        <end position="20"/>
    </location>
</feature>
<evidence type="ECO:0000256" key="1">
    <source>
        <dbReference type="ARBA" id="ARBA00022729"/>
    </source>
</evidence>
<dbReference type="OrthoDB" id="1110367at2"/>
<dbReference type="RefSeq" id="WP_103050926.1">
    <property type="nucleotide sequence ID" value="NZ_POWF01000001.1"/>
</dbReference>
<name>A0A2K1E463_9FLAO</name>
<dbReference type="Proteomes" id="UP000236641">
    <property type="component" value="Unassembled WGS sequence"/>
</dbReference>
<dbReference type="InterPro" id="IPR032675">
    <property type="entry name" value="LRR_dom_sf"/>
</dbReference>